<evidence type="ECO:0000313" key="3">
    <source>
        <dbReference type="EMBL" id="OQO02449.1"/>
    </source>
</evidence>
<dbReference type="InParanoid" id="A0A1V8STR8"/>
<organism evidence="3 4">
    <name type="scientific">Cryoendolithus antarcticus</name>
    <dbReference type="NCBI Taxonomy" id="1507870"/>
    <lineage>
        <taxon>Eukaryota</taxon>
        <taxon>Fungi</taxon>
        <taxon>Dikarya</taxon>
        <taxon>Ascomycota</taxon>
        <taxon>Pezizomycotina</taxon>
        <taxon>Dothideomycetes</taxon>
        <taxon>Dothideomycetidae</taxon>
        <taxon>Cladosporiales</taxon>
        <taxon>Cladosporiaceae</taxon>
        <taxon>Cryoendolithus</taxon>
    </lineage>
</organism>
<feature type="compositionally biased region" description="Polar residues" evidence="1">
    <location>
        <begin position="398"/>
        <end position="407"/>
    </location>
</feature>
<feature type="signal peptide" evidence="2">
    <location>
        <begin position="1"/>
        <end position="19"/>
    </location>
</feature>
<proteinExistence type="predicted"/>
<feature type="chain" id="PRO_5012912671" evidence="2">
    <location>
        <begin position="20"/>
        <end position="425"/>
    </location>
</feature>
<dbReference type="STRING" id="1507870.A0A1V8STR8"/>
<reference evidence="4" key="1">
    <citation type="submission" date="2017-03" db="EMBL/GenBank/DDBJ databases">
        <title>Genomes of endolithic fungi from Antarctica.</title>
        <authorList>
            <person name="Coleine C."/>
            <person name="Masonjones S."/>
            <person name="Stajich J.E."/>
        </authorList>
    </citation>
    <scope>NUCLEOTIDE SEQUENCE [LARGE SCALE GENOMIC DNA]</scope>
    <source>
        <strain evidence="4">CCFEE 5527</strain>
    </source>
</reference>
<keyword evidence="4" id="KW-1185">Reference proteome</keyword>
<keyword evidence="2" id="KW-0732">Signal</keyword>
<dbReference type="Proteomes" id="UP000192596">
    <property type="component" value="Unassembled WGS sequence"/>
</dbReference>
<gene>
    <name evidence="3" type="ORF">B0A48_11976</name>
</gene>
<name>A0A1V8STR8_9PEZI</name>
<sequence length="425" mass="46265">MLLAYLFGCLAVLITHASAVLELDASTIFQQKWLSVQNDFSDIGPWPILGKDNDGANNQPLTYCFKDQKTIDHLDALVMSAIEMWSPALDHSSLKIVTANGCTPGEWHSCLCDKVSKPVDALVISDEGPPPPGFADAGYFSSGGEGDDEVEMDEHGDHGASQTMTRTTIGYDHGNRDKDRRHTMKLVMYEDALAQKADDTLWASSTSISARIGCSTSNSTVMPSMATTRQLGEFIMRADPEKLNVPEFAGQDMTARLQIVCNNRALARRFISSAAAYTTGTTADGWQEYVMSTPFDYNSIMIYGSYFLADSSATPPQETDTNRHNVGTGWVLTGLPMGAKSENERFMVYQGGSADPAQAKISEGDKARVAQLYPKGTKDGNAAMNMLEWGPKKDPNGGSFQDSSPLHKTSGREAKRLRRASVLRG</sequence>
<accession>A0A1V8STR8</accession>
<evidence type="ECO:0000313" key="4">
    <source>
        <dbReference type="Proteomes" id="UP000192596"/>
    </source>
</evidence>
<feature type="region of interest" description="Disordered" evidence="1">
    <location>
        <begin position="387"/>
        <end position="425"/>
    </location>
</feature>
<dbReference type="OrthoDB" id="291007at2759"/>
<evidence type="ECO:0000256" key="2">
    <source>
        <dbReference type="SAM" id="SignalP"/>
    </source>
</evidence>
<evidence type="ECO:0000256" key="1">
    <source>
        <dbReference type="SAM" id="MobiDB-lite"/>
    </source>
</evidence>
<dbReference type="EMBL" id="NAJO01000027">
    <property type="protein sequence ID" value="OQO02449.1"/>
    <property type="molecule type" value="Genomic_DNA"/>
</dbReference>
<protein>
    <submittedName>
        <fullName evidence="3">Uncharacterized protein</fullName>
    </submittedName>
</protein>
<feature type="compositionally biased region" description="Basic residues" evidence="1">
    <location>
        <begin position="415"/>
        <end position="425"/>
    </location>
</feature>
<dbReference type="AlphaFoldDB" id="A0A1V8STR8"/>
<comment type="caution">
    <text evidence="3">The sequence shown here is derived from an EMBL/GenBank/DDBJ whole genome shotgun (WGS) entry which is preliminary data.</text>
</comment>
<feature type="region of interest" description="Disordered" evidence="1">
    <location>
        <begin position="137"/>
        <end position="163"/>
    </location>
</feature>